<organism evidence="1 2">
    <name type="scientific">Streptomyces achmelvichensis</name>
    <dbReference type="NCBI Taxonomy" id="3134111"/>
    <lineage>
        <taxon>Bacteria</taxon>
        <taxon>Bacillati</taxon>
        <taxon>Actinomycetota</taxon>
        <taxon>Actinomycetes</taxon>
        <taxon>Kitasatosporales</taxon>
        <taxon>Streptomycetaceae</taxon>
        <taxon>Streptomyces</taxon>
    </lineage>
</organism>
<accession>A0ACC6PU60</accession>
<sequence>MRTRFGRATAAVLTASALCLTAAACGSSDDDKKPASSAGQDTAKDGADKGAGKSATVLTAAQMKAATLAVKDLPAGWKADAAAPATDEAPPKADKPVCQPVADLLADKVAGATMGGGQDFTDAKGFNILSQQVMTFPGTGAADFVKAFGPALDGCTGFKVTGEDGYPVKVEKLAGPTAGETSYTFKMTMEIPGFGQGITSHMLVMHQGTGVSRLAYVPGDKAAGAAFGDLAERAGDKFVQGVQG</sequence>
<reference evidence="1" key="1">
    <citation type="submission" date="2024-03" db="EMBL/GenBank/DDBJ databases">
        <title>Novel Streptomyces species of biotechnological and ecological value are a feature of Machair soil.</title>
        <authorList>
            <person name="Prole J.R."/>
            <person name="Goodfellow M."/>
            <person name="Allenby N."/>
            <person name="Ward A.C."/>
        </authorList>
    </citation>
    <scope>NUCLEOTIDE SEQUENCE</scope>
    <source>
        <strain evidence="1">MS2.AVA.5</strain>
    </source>
</reference>
<keyword evidence="2" id="KW-1185">Reference proteome</keyword>
<evidence type="ECO:0000313" key="1">
    <source>
        <dbReference type="EMBL" id="MEJ8634924.1"/>
    </source>
</evidence>
<dbReference type="Proteomes" id="UP001377168">
    <property type="component" value="Unassembled WGS sequence"/>
</dbReference>
<gene>
    <name evidence="1" type="ORF">WKI67_16160</name>
</gene>
<proteinExistence type="predicted"/>
<evidence type="ECO:0000313" key="2">
    <source>
        <dbReference type="Proteomes" id="UP001377168"/>
    </source>
</evidence>
<comment type="caution">
    <text evidence="1">The sequence shown here is derived from an EMBL/GenBank/DDBJ whole genome shotgun (WGS) entry which is preliminary data.</text>
</comment>
<protein>
    <submittedName>
        <fullName evidence="1">Uncharacterized protein</fullName>
    </submittedName>
</protein>
<dbReference type="EMBL" id="JBBKAJ010000022">
    <property type="protein sequence ID" value="MEJ8634924.1"/>
    <property type="molecule type" value="Genomic_DNA"/>
</dbReference>
<name>A0ACC6PU60_9ACTN</name>